<dbReference type="KEGG" id="cbw:RR42_m1631"/>
<dbReference type="RefSeq" id="WP_043345506.1">
    <property type="nucleotide sequence ID" value="NZ_CP010536.1"/>
</dbReference>
<gene>
    <name evidence="1" type="ORF">RR42_m1631</name>
</gene>
<evidence type="ECO:0000313" key="2">
    <source>
        <dbReference type="Proteomes" id="UP000031843"/>
    </source>
</evidence>
<dbReference type="AlphaFoldDB" id="A0A0C4Y7T1"/>
<dbReference type="STRING" id="68895.RR42_m1631"/>
<evidence type="ECO:0000313" key="1">
    <source>
        <dbReference type="EMBL" id="AJG19028.1"/>
    </source>
</evidence>
<protein>
    <submittedName>
        <fullName evidence="1">Uncharacterized protein</fullName>
    </submittedName>
</protein>
<reference evidence="1 2" key="1">
    <citation type="journal article" date="2015" name="Genome Announc.">
        <title>Complete Genome Sequence of Cupriavidus basilensis 4G11, Isolated from the Oak Ridge Field Research Center Site.</title>
        <authorList>
            <person name="Ray J."/>
            <person name="Waters R.J."/>
            <person name="Skerker J.M."/>
            <person name="Kuehl J.V."/>
            <person name="Price M.N."/>
            <person name="Huang J."/>
            <person name="Chakraborty R."/>
            <person name="Arkin A.P."/>
            <person name="Deutschbauer A."/>
        </authorList>
    </citation>
    <scope>NUCLEOTIDE SEQUENCE [LARGE SCALE GENOMIC DNA]</scope>
    <source>
        <strain evidence="1">4G11</strain>
    </source>
</reference>
<dbReference type="OrthoDB" id="8943587at2"/>
<sequence length="60" mass="6685">MVSTTVMIQRLEGLLGTKDLNARETSFVRSLATRMHAGEVTKLSGDQVDKLDELHGRHFS</sequence>
<accession>A0A0C4Y7T1</accession>
<dbReference type="Proteomes" id="UP000031843">
    <property type="component" value="Chromosome main"/>
</dbReference>
<name>A0A0C4Y7T1_9BURK</name>
<dbReference type="EMBL" id="CP010536">
    <property type="protein sequence ID" value="AJG19028.1"/>
    <property type="molecule type" value="Genomic_DNA"/>
</dbReference>
<proteinExistence type="predicted"/>
<keyword evidence="2" id="KW-1185">Reference proteome</keyword>
<organism evidence="1 2">
    <name type="scientific">Cupriavidus basilensis</name>
    <dbReference type="NCBI Taxonomy" id="68895"/>
    <lineage>
        <taxon>Bacteria</taxon>
        <taxon>Pseudomonadati</taxon>
        <taxon>Pseudomonadota</taxon>
        <taxon>Betaproteobacteria</taxon>
        <taxon>Burkholderiales</taxon>
        <taxon>Burkholderiaceae</taxon>
        <taxon>Cupriavidus</taxon>
    </lineage>
</organism>